<dbReference type="AlphaFoldDB" id="A0A7X5ULG1"/>
<dbReference type="SUPFAM" id="SSF51735">
    <property type="entry name" value="NAD(P)-binding Rossmann-fold domains"/>
    <property type="match status" value="1"/>
</dbReference>
<reference evidence="1 2" key="1">
    <citation type="submission" date="2020-03" db="EMBL/GenBank/DDBJ databases">
        <title>Sequencing the genomes of 1000 actinobacteria strains.</title>
        <authorList>
            <person name="Klenk H.-P."/>
        </authorList>
    </citation>
    <scope>NUCLEOTIDE SEQUENCE [LARGE SCALE GENOMIC DNA]</scope>
    <source>
        <strain evidence="1 2">DSM 45685</strain>
    </source>
</reference>
<dbReference type="Proteomes" id="UP000545493">
    <property type="component" value="Unassembled WGS sequence"/>
</dbReference>
<comment type="caution">
    <text evidence="1">The sequence shown here is derived from an EMBL/GenBank/DDBJ whole genome shotgun (WGS) entry which is preliminary data.</text>
</comment>
<protein>
    <submittedName>
        <fullName evidence="1">NAD(P)-dependent dehydrogenase (Short-subunit alcohol dehydrogenase family)</fullName>
    </submittedName>
</protein>
<accession>A0A7X5ULG1</accession>
<keyword evidence="2" id="KW-1185">Reference proteome</keyword>
<dbReference type="EMBL" id="JAAOYM010000001">
    <property type="protein sequence ID" value="NIJ10189.1"/>
    <property type="molecule type" value="Genomic_DNA"/>
</dbReference>
<gene>
    <name evidence="1" type="ORF">FHU38_000533</name>
</gene>
<dbReference type="RefSeq" id="WP_167166140.1">
    <property type="nucleotide sequence ID" value="NZ_JAAOYM010000001.1"/>
</dbReference>
<evidence type="ECO:0000313" key="1">
    <source>
        <dbReference type="EMBL" id="NIJ10189.1"/>
    </source>
</evidence>
<sequence length="128" mass="12836">MLEGKVAVVTGEGRGPGRAYPAALAAFGASVVVNDVDGEVAAETVELITTARGVAVAGPVAVGDVAPVVVYLASECAGERISLWSHPTEVVTAVHAGGWASADVTVRFASTPAAQSQDYKSTIMGAPK</sequence>
<dbReference type="InterPro" id="IPR036291">
    <property type="entry name" value="NAD(P)-bd_dom_sf"/>
</dbReference>
<evidence type="ECO:0000313" key="2">
    <source>
        <dbReference type="Proteomes" id="UP000545493"/>
    </source>
</evidence>
<name>A0A7X5ULG1_9PSEU</name>
<proteinExistence type="predicted"/>
<dbReference type="Gene3D" id="3.40.50.720">
    <property type="entry name" value="NAD(P)-binding Rossmann-like Domain"/>
    <property type="match status" value="1"/>
</dbReference>
<organism evidence="1 2">
    <name type="scientific">Saccharomonospora amisosensis</name>
    <dbReference type="NCBI Taxonomy" id="1128677"/>
    <lineage>
        <taxon>Bacteria</taxon>
        <taxon>Bacillati</taxon>
        <taxon>Actinomycetota</taxon>
        <taxon>Actinomycetes</taxon>
        <taxon>Pseudonocardiales</taxon>
        <taxon>Pseudonocardiaceae</taxon>
        <taxon>Saccharomonospora</taxon>
    </lineage>
</organism>